<dbReference type="InterPro" id="IPR011992">
    <property type="entry name" value="EF-hand-dom_pair"/>
</dbReference>
<evidence type="ECO:0000256" key="1">
    <source>
        <dbReference type="ARBA" id="ARBA00022737"/>
    </source>
</evidence>
<feature type="domain" description="EF-hand" evidence="3">
    <location>
        <begin position="156"/>
        <end position="191"/>
    </location>
</feature>
<accession>A0ABM0MUD1</accession>
<dbReference type="SUPFAM" id="SSF47473">
    <property type="entry name" value="EF-hand"/>
    <property type="match status" value="1"/>
</dbReference>
<keyword evidence="1" id="KW-0677">Repeat</keyword>
<evidence type="ECO:0000259" key="3">
    <source>
        <dbReference type="PROSITE" id="PS50222"/>
    </source>
</evidence>
<dbReference type="InterPro" id="IPR050145">
    <property type="entry name" value="Centrin_CML-like"/>
</dbReference>
<evidence type="ECO:0000256" key="2">
    <source>
        <dbReference type="ARBA" id="ARBA00022837"/>
    </source>
</evidence>
<name>A0ABM0MUD1_SACKO</name>
<dbReference type="Pfam" id="PF13499">
    <property type="entry name" value="EF-hand_7"/>
    <property type="match status" value="2"/>
</dbReference>
<dbReference type="InterPro" id="IPR018247">
    <property type="entry name" value="EF_Hand_1_Ca_BS"/>
</dbReference>
<protein>
    <submittedName>
        <fullName evidence="5">Calmodulin-B-like</fullName>
    </submittedName>
</protein>
<dbReference type="GeneID" id="102802917"/>
<organism evidence="4 5">
    <name type="scientific">Saccoglossus kowalevskii</name>
    <name type="common">Acorn worm</name>
    <dbReference type="NCBI Taxonomy" id="10224"/>
    <lineage>
        <taxon>Eukaryota</taxon>
        <taxon>Metazoa</taxon>
        <taxon>Hemichordata</taxon>
        <taxon>Enteropneusta</taxon>
        <taxon>Harrimaniidae</taxon>
        <taxon>Saccoglossus</taxon>
    </lineage>
</organism>
<dbReference type="PANTHER" id="PTHR23050">
    <property type="entry name" value="CALCIUM BINDING PROTEIN"/>
    <property type="match status" value="1"/>
</dbReference>
<dbReference type="PROSITE" id="PS00018">
    <property type="entry name" value="EF_HAND_1"/>
    <property type="match status" value="2"/>
</dbReference>
<evidence type="ECO:0000313" key="5">
    <source>
        <dbReference type="RefSeq" id="XP_006823622.1"/>
    </source>
</evidence>
<proteinExistence type="predicted"/>
<dbReference type="Proteomes" id="UP000694865">
    <property type="component" value="Unplaced"/>
</dbReference>
<dbReference type="Gene3D" id="1.10.238.10">
    <property type="entry name" value="EF-hand"/>
    <property type="match status" value="2"/>
</dbReference>
<evidence type="ECO:0000313" key="4">
    <source>
        <dbReference type="Proteomes" id="UP000694865"/>
    </source>
</evidence>
<sequence>MSPALLNLYLDDLGRELNKLGCGYQVGAKTVNNLSYADDMCLIAPSIKGLRKLLHTCDHSRSDTTTSSVRSTFDHYDTDGDGFITISQLKDGLRRRDIDFTEEDVYFFMREADIDRDSRIDFNEFTVYWIGIQRLAAPRRKSAAKNVLFPKKETCPNVNTLRSEFAELDADGNGYITLNELKLALVKKTGTYTDEEVYSMMVEADEDGDGRISFDEFVVMMVKAYWEH</sequence>
<dbReference type="CDD" id="cd00051">
    <property type="entry name" value="EFh"/>
    <property type="match status" value="2"/>
</dbReference>
<dbReference type="InterPro" id="IPR002048">
    <property type="entry name" value="EF_hand_dom"/>
</dbReference>
<feature type="domain" description="EF-hand" evidence="3">
    <location>
        <begin position="100"/>
        <end position="135"/>
    </location>
</feature>
<feature type="domain" description="EF-hand" evidence="3">
    <location>
        <begin position="64"/>
        <end position="99"/>
    </location>
</feature>
<dbReference type="RefSeq" id="XP_006823622.1">
    <property type="nucleotide sequence ID" value="XM_006823559.1"/>
</dbReference>
<dbReference type="PROSITE" id="PS50222">
    <property type="entry name" value="EF_HAND_2"/>
    <property type="match status" value="4"/>
</dbReference>
<feature type="domain" description="EF-hand" evidence="3">
    <location>
        <begin position="192"/>
        <end position="227"/>
    </location>
</feature>
<gene>
    <name evidence="5" type="primary">LOC102802917</name>
</gene>
<dbReference type="SMART" id="SM00054">
    <property type="entry name" value="EFh"/>
    <property type="match status" value="4"/>
</dbReference>
<reference evidence="5" key="1">
    <citation type="submission" date="2025-08" db="UniProtKB">
        <authorList>
            <consortium name="RefSeq"/>
        </authorList>
    </citation>
    <scope>IDENTIFICATION</scope>
    <source>
        <tissue evidence="5">Testes</tissue>
    </source>
</reference>
<keyword evidence="4" id="KW-1185">Reference proteome</keyword>
<keyword evidence="2" id="KW-0106">Calcium</keyword>